<evidence type="ECO:0008006" key="4">
    <source>
        <dbReference type="Google" id="ProtNLM"/>
    </source>
</evidence>
<dbReference type="RefSeq" id="WP_203869937.1">
    <property type="nucleotide sequence ID" value="NZ_BONW01000039.1"/>
</dbReference>
<comment type="caution">
    <text evidence="2">The sequence shown here is derived from an EMBL/GenBank/DDBJ whole genome shotgun (WGS) entry which is preliminary data.</text>
</comment>
<dbReference type="Proteomes" id="UP000646749">
    <property type="component" value="Unassembled WGS sequence"/>
</dbReference>
<proteinExistence type="predicted"/>
<evidence type="ECO:0000313" key="3">
    <source>
        <dbReference type="Proteomes" id="UP000646749"/>
    </source>
</evidence>
<evidence type="ECO:0000256" key="1">
    <source>
        <dbReference type="SAM" id="MobiDB-lite"/>
    </source>
</evidence>
<sequence>MWPFRKKQAAGPVPTAGTAPQIDKAKGDPGAARLRAALEQRNWGAARDFLNSVEHPDDRAFYLGVCADVDGVQDWIEEWIAAEPQSTLPTLVRGCHAVYWAWEARGGARASQTSRSQFQGFFDRLRMAENCLDEVTERDPDDTTAWSFLVTAARGRQVGREEAMHRFAQVVRRHPTHLVAHQQMLQFLCNKWFGSTEEMFDFARTAAAKAPAGSLLHELVVVAHIEHWLDLPSEEKDPYIMSPQVRAELRAAAEQSIWHPEHRRRPGWPSSYNSFALAFSFAEDYPAAAAVFDAIGDNVTEWPWYYSSGSDPAGRFVTWRDIAFARRHEQPQ</sequence>
<gene>
    <name evidence="2" type="ORF">Pen02_64950</name>
</gene>
<dbReference type="Gene3D" id="1.25.40.10">
    <property type="entry name" value="Tetratricopeptide repeat domain"/>
    <property type="match status" value="1"/>
</dbReference>
<feature type="region of interest" description="Disordered" evidence="1">
    <location>
        <begin position="1"/>
        <end position="28"/>
    </location>
</feature>
<protein>
    <recommendedName>
        <fullName evidence="4">DUF4034 domain-containing protein</fullName>
    </recommendedName>
</protein>
<accession>A0ABQ4EA22</accession>
<reference evidence="2 3" key="1">
    <citation type="submission" date="2021-01" db="EMBL/GenBank/DDBJ databases">
        <title>Whole genome shotgun sequence of Plantactinospora endophytica NBRC 110450.</title>
        <authorList>
            <person name="Komaki H."/>
            <person name="Tamura T."/>
        </authorList>
    </citation>
    <scope>NUCLEOTIDE SEQUENCE [LARGE SCALE GENOMIC DNA]</scope>
    <source>
        <strain evidence="2 3">NBRC 110450</strain>
    </source>
</reference>
<name>A0ABQ4EA22_9ACTN</name>
<dbReference type="InterPro" id="IPR011990">
    <property type="entry name" value="TPR-like_helical_dom_sf"/>
</dbReference>
<dbReference type="SUPFAM" id="SSF48452">
    <property type="entry name" value="TPR-like"/>
    <property type="match status" value="1"/>
</dbReference>
<feature type="compositionally biased region" description="Low complexity" evidence="1">
    <location>
        <begin position="9"/>
        <end position="20"/>
    </location>
</feature>
<keyword evidence="3" id="KW-1185">Reference proteome</keyword>
<organism evidence="2 3">
    <name type="scientific">Plantactinospora endophytica</name>
    <dbReference type="NCBI Taxonomy" id="673535"/>
    <lineage>
        <taxon>Bacteria</taxon>
        <taxon>Bacillati</taxon>
        <taxon>Actinomycetota</taxon>
        <taxon>Actinomycetes</taxon>
        <taxon>Micromonosporales</taxon>
        <taxon>Micromonosporaceae</taxon>
        <taxon>Plantactinospora</taxon>
    </lineage>
</organism>
<evidence type="ECO:0000313" key="2">
    <source>
        <dbReference type="EMBL" id="GIG91559.1"/>
    </source>
</evidence>
<dbReference type="EMBL" id="BONW01000039">
    <property type="protein sequence ID" value="GIG91559.1"/>
    <property type="molecule type" value="Genomic_DNA"/>
</dbReference>